<sequence length="71" mass="8239">MLRTARRPLIIAIPLPRRRFGAWLRGVCAWWAAGDDERFLHDAVDIADLERRLRQLERGRDDRFGPLPSGS</sequence>
<organism evidence="1 2">
    <name type="scientific">Pelomonas nitida</name>
    <dbReference type="NCBI Taxonomy" id="3299027"/>
    <lineage>
        <taxon>Bacteria</taxon>
        <taxon>Pseudomonadati</taxon>
        <taxon>Pseudomonadota</taxon>
        <taxon>Betaproteobacteria</taxon>
        <taxon>Burkholderiales</taxon>
        <taxon>Sphaerotilaceae</taxon>
        <taxon>Roseateles</taxon>
    </lineage>
</organism>
<name>A0ABW7G302_9BURK</name>
<comment type="caution">
    <text evidence="1">The sequence shown here is derived from an EMBL/GenBank/DDBJ whole genome shotgun (WGS) entry which is preliminary data.</text>
</comment>
<protein>
    <recommendedName>
        <fullName evidence="3">DUF1127 domain-containing protein</fullName>
    </recommendedName>
</protein>
<evidence type="ECO:0000313" key="2">
    <source>
        <dbReference type="Proteomes" id="UP001606305"/>
    </source>
</evidence>
<accession>A0ABW7G302</accession>
<proteinExistence type="predicted"/>
<evidence type="ECO:0008006" key="3">
    <source>
        <dbReference type="Google" id="ProtNLM"/>
    </source>
</evidence>
<dbReference type="RefSeq" id="WP_394487014.1">
    <property type="nucleotide sequence ID" value="NZ_JBIGIA010000003.1"/>
</dbReference>
<dbReference type="Proteomes" id="UP001606305">
    <property type="component" value="Unassembled WGS sequence"/>
</dbReference>
<gene>
    <name evidence="1" type="ORF">ACG00X_05550</name>
</gene>
<dbReference type="EMBL" id="JBIGIA010000003">
    <property type="protein sequence ID" value="MFG6456290.1"/>
    <property type="molecule type" value="Genomic_DNA"/>
</dbReference>
<reference evidence="1 2" key="1">
    <citation type="submission" date="2024-09" db="EMBL/GenBank/DDBJ databases">
        <title>Novel species of the genus Pelomonas and Roseateles isolated from streams.</title>
        <authorList>
            <person name="Lu H."/>
        </authorList>
    </citation>
    <scope>NUCLEOTIDE SEQUENCE [LARGE SCALE GENOMIC DNA]</scope>
    <source>
        <strain evidence="1 2">BYS96W</strain>
    </source>
</reference>
<evidence type="ECO:0000313" key="1">
    <source>
        <dbReference type="EMBL" id="MFG6456290.1"/>
    </source>
</evidence>
<keyword evidence="2" id="KW-1185">Reference proteome</keyword>